<feature type="domain" description="G" evidence="1">
    <location>
        <begin position="162"/>
        <end position="232"/>
    </location>
</feature>
<dbReference type="InterPro" id="IPR006073">
    <property type="entry name" value="GTP-bd"/>
</dbReference>
<evidence type="ECO:0000259" key="1">
    <source>
        <dbReference type="Pfam" id="PF01926"/>
    </source>
</evidence>
<dbReference type="Pfam" id="PF01926">
    <property type="entry name" value="MMR_HSR1"/>
    <property type="match status" value="1"/>
</dbReference>
<dbReference type="InterPro" id="IPR050896">
    <property type="entry name" value="Mito_lipid_metab_GTPase"/>
</dbReference>
<evidence type="ECO:0000313" key="3">
    <source>
        <dbReference type="EMBL" id="AKM54231.1"/>
    </source>
</evidence>
<keyword evidence="4" id="KW-1185">Reference proteome</keyword>
<feature type="domain" description="NOA1/YqeH-like C-terminal" evidence="2">
    <location>
        <begin position="270"/>
        <end position="358"/>
    </location>
</feature>
<evidence type="ECO:0000313" key="4">
    <source>
        <dbReference type="Proteomes" id="UP000035661"/>
    </source>
</evidence>
<dbReference type="Pfam" id="PF21516">
    <property type="entry name" value="YqeH-like_C"/>
    <property type="match status" value="1"/>
</dbReference>
<sequence>MTSYNNKKCIGCGVVLQTSEENHAGFVKNMVQNYCLRCFRLINYNEIIDYDVDPQQFLTQLKNNNNLHHHYFYVLDIYDLPGTRNFALEEIIQHNEITLIINKIDLVNKLINEQKIISYVKNIFSSAIINRNIKKIIMVSALKNYHVDELYQYITQQTNDLYVVGCSNTGKSSILNCLIKLVNSNNKPIVVSNHFGTTLDNIVLDFNLPIKIYDTPGVINTTNLLNYVNKNNYKKLLVNKILRPITFQLNAEQTIFYEGLASITYLTGGKTSFHFYKNNNIILHRTKYQNQKQYWQNNLDKLSLQLNNYDDMQTTEIIISQADNYSLWISGLGWITFQGSPGQKLLITTNKNIKITLAKRFI</sequence>
<dbReference type="RefSeq" id="WP_047791459.1">
    <property type="nucleotide sequence ID" value="NZ_CP011856.1"/>
</dbReference>
<name>A0A0H3XK34_9MOLU</name>
<proteinExistence type="predicted"/>
<dbReference type="Proteomes" id="UP000035661">
    <property type="component" value="Chromosome"/>
</dbReference>
<organism evidence="3 4">
    <name type="scientific">Spiroplasma eriocheiris</name>
    <dbReference type="NCBI Taxonomy" id="315358"/>
    <lineage>
        <taxon>Bacteria</taxon>
        <taxon>Bacillati</taxon>
        <taxon>Mycoplasmatota</taxon>
        <taxon>Mollicutes</taxon>
        <taxon>Entomoplasmatales</taxon>
        <taxon>Spiroplasmataceae</taxon>
        <taxon>Spiroplasma</taxon>
    </lineage>
</organism>
<dbReference type="InterPro" id="IPR048422">
    <property type="entry name" value="NOA1/YqeH-like_C"/>
</dbReference>
<dbReference type="SUPFAM" id="SSF52540">
    <property type="entry name" value="P-loop containing nucleoside triphosphate hydrolases"/>
    <property type="match status" value="1"/>
</dbReference>
<dbReference type="EMBL" id="CP011856">
    <property type="protein sequence ID" value="AKM54231.1"/>
    <property type="molecule type" value="Genomic_DNA"/>
</dbReference>
<dbReference type="PANTHER" id="PTHR46434">
    <property type="entry name" value="GENETIC INTERACTOR OF PROHIBITINS 3, MITOCHONDRIAL"/>
    <property type="match status" value="1"/>
</dbReference>
<dbReference type="GO" id="GO:0005525">
    <property type="term" value="F:GTP binding"/>
    <property type="evidence" value="ECO:0007669"/>
    <property type="project" value="InterPro"/>
</dbReference>
<reference evidence="3 4" key="1">
    <citation type="journal article" date="2015" name="Genome Biol. Evol.">
        <title>Found and Lost: The Fates of Horizontally Acquired Genes in Arthropod-Symbiotic Spiroplasma.</title>
        <authorList>
            <person name="Lo W.S."/>
            <person name="Gasparich G.E."/>
            <person name="Kuo C.H."/>
        </authorList>
    </citation>
    <scope>NUCLEOTIDE SEQUENCE [LARGE SCALE GENOMIC DNA]</scope>
    <source>
        <strain evidence="4">TDA-040725-5</strain>
    </source>
</reference>
<gene>
    <name evidence="3" type="primary">yqeH</name>
    <name evidence="3" type="ORF">SERIO_v1c06630</name>
</gene>
<evidence type="ECO:0000259" key="2">
    <source>
        <dbReference type="Pfam" id="PF21516"/>
    </source>
</evidence>
<dbReference type="AlphaFoldDB" id="A0A0H3XK34"/>
<reference evidence="4" key="2">
    <citation type="submission" date="2015-06" db="EMBL/GenBank/DDBJ databases">
        <title>Complete genome sequence of Spiroplasma eriocheiris TDA-040725-5 (DSM 21848).</title>
        <authorList>
            <person name="Lo W.-S."/>
            <person name="Kuo C.-H."/>
        </authorList>
    </citation>
    <scope>NUCLEOTIDE SEQUENCE [LARGE SCALE GENOMIC DNA]</scope>
    <source>
        <strain evidence="4">TDA-040725-5</strain>
    </source>
</reference>
<accession>A0A0H3XK34</accession>
<protein>
    <submittedName>
        <fullName evidence="3">GTP-binding protein YqeH</fullName>
    </submittedName>
</protein>
<dbReference type="Gene3D" id="3.40.50.300">
    <property type="entry name" value="P-loop containing nucleotide triphosphate hydrolases"/>
    <property type="match status" value="1"/>
</dbReference>
<dbReference type="NCBIfam" id="TIGR03597">
    <property type="entry name" value="GTPase_YqeH"/>
    <property type="match status" value="1"/>
</dbReference>
<dbReference type="KEGG" id="seri:SERIO_v1c06630"/>
<dbReference type="InterPro" id="IPR019988">
    <property type="entry name" value="GTP-bd_ribosome_bgen_YqeH"/>
</dbReference>
<dbReference type="InterPro" id="IPR027417">
    <property type="entry name" value="P-loop_NTPase"/>
</dbReference>
<dbReference type="PANTHER" id="PTHR46434:SF1">
    <property type="entry name" value="GENETIC INTERACTOR OF PROHIBITINS 3, MITOCHONDRIAL"/>
    <property type="match status" value="1"/>
</dbReference>
<dbReference type="STRING" id="315358.SERIO_v1c06630"/>
<dbReference type="PATRIC" id="fig|743698.3.peg.665"/>